<keyword evidence="4 12" id="KW-1003">Cell membrane</keyword>
<keyword evidence="15" id="KW-1185">Reference proteome</keyword>
<dbReference type="Pfam" id="PF00119">
    <property type="entry name" value="ATP-synt_A"/>
    <property type="match status" value="1"/>
</dbReference>
<dbReference type="AlphaFoldDB" id="A0AA37T673"/>
<keyword evidence="9 12" id="KW-0406">Ion transport</keyword>
<evidence type="ECO:0000313" key="15">
    <source>
        <dbReference type="Proteomes" id="UP001156870"/>
    </source>
</evidence>
<dbReference type="Proteomes" id="UP001156870">
    <property type="component" value="Unassembled WGS sequence"/>
</dbReference>
<dbReference type="GO" id="GO:0042777">
    <property type="term" value="P:proton motive force-driven plasma membrane ATP synthesis"/>
    <property type="evidence" value="ECO:0007669"/>
    <property type="project" value="TreeGrafter"/>
</dbReference>
<dbReference type="InterPro" id="IPR000568">
    <property type="entry name" value="ATP_synth_F0_asu"/>
</dbReference>
<keyword evidence="10 12" id="KW-0472">Membrane</keyword>
<evidence type="ECO:0000256" key="8">
    <source>
        <dbReference type="ARBA" id="ARBA00022989"/>
    </source>
</evidence>
<organism evidence="14 15">
    <name type="scientific">Marinibactrum halimedae</name>
    <dbReference type="NCBI Taxonomy" id="1444977"/>
    <lineage>
        <taxon>Bacteria</taxon>
        <taxon>Pseudomonadati</taxon>
        <taxon>Pseudomonadota</taxon>
        <taxon>Gammaproteobacteria</taxon>
        <taxon>Cellvibrionales</taxon>
        <taxon>Cellvibrionaceae</taxon>
        <taxon>Marinibactrum</taxon>
    </lineage>
</organism>
<keyword evidence="8 12" id="KW-1133">Transmembrane helix</keyword>
<accession>A0AA37T673</accession>
<feature type="transmembrane region" description="Helical" evidence="12">
    <location>
        <begin position="250"/>
        <end position="271"/>
    </location>
</feature>
<evidence type="ECO:0000256" key="10">
    <source>
        <dbReference type="ARBA" id="ARBA00023136"/>
    </source>
</evidence>
<keyword evidence="7 12" id="KW-0375">Hydrogen ion transport</keyword>
<evidence type="ECO:0000256" key="5">
    <source>
        <dbReference type="ARBA" id="ARBA00022547"/>
    </source>
</evidence>
<keyword evidence="5 12" id="KW-0138">CF(0)</keyword>
<evidence type="ECO:0000256" key="2">
    <source>
        <dbReference type="ARBA" id="ARBA00006810"/>
    </source>
</evidence>
<comment type="function">
    <text evidence="12 13">Key component of the proton channel; it plays a direct role in the translocation of protons across the membrane.</text>
</comment>
<evidence type="ECO:0000256" key="4">
    <source>
        <dbReference type="ARBA" id="ARBA00022475"/>
    </source>
</evidence>
<dbReference type="EMBL" id="BSPD01000103">
    <property type="protein sequence ID" value="GLS28223.1"/>
    <property type="molecule type" value="Genomic_DNA"/>
</dbReference>
<keyword evidence="6 12" id="KW-0812">Transmembrane</keyword>
<evidence type="ECO:0000256" key="9">
    <source>
        <dbReference type="ARBA" id="ARBA00023065"/>
    </source>
</evidence>
<evidence type="ECO:0000256" key="12">
    <source>
        <dbReference type="HAMAP-Rule" id="MF_01393"/>
    </source>
</evidence>
<keyword evidence="3 12" id="KW-0813">Transport</keyword>
<dbReference type="GO" id="GO:0046933">
    <property type="term" value="F:proton-transporting ATP synthase activity, rotational mechanism"/>
    <property type="evidence" value="ECO:0007669"/>
    <property type="project" value="UniProtKB-UniRule"/>
</dbReference>
<feature type="transmembrane region" description="Helical" evidence="12">
    <location>
        <begin position="121"/>
        <end position="139"/>
    </location>
</feature>
<dbReference type="InterPro" id="IPR045082">
    <property type="entry name" value="ATP_syn_F0_a_bact/chloroplast"/>
</dbReference>
<comment type="caution">
    <text evidence="14">The sequence shown here is derived from an EMBL/GenBank/DDBJ whole genome shotgun (WGS) entry which is preliminary data.</text>
</comment>
<dbReference type="CDD" id="cd00310">
    <property type="entry name" value="ATP-synt_Fo_a_6"/>
    <property type="match status" value="1"/>
</dbReference>
<dbReference type="FunFam" id="1.20.120.220:FF:000002">
    <property type="entry name" value="ATP synthase subunit a"/>
    <property type="match status" value="1"/>
</dbReference>
<dbReference type="PROSITE" id="PS00449">
    <property type="entry name" value="ATPASE_A"/>
    <property type="match status" value="1"/>
</dbReference>
<feature type="transmembrane region" description="Helical" evidence="12">
    <location>
        <begin position="67"/>
        <end position="85"/>
    </location>
</feature>
<comment type="subcellular location">
    <subcellularLocation>
        <location evidence="12 13">Cell membrane</location>
        <topology evidence="12 13">Multi-pass membrane protein</topology>
    </subcellularLocation>
    <subcellularLocation>
        <location evidence="1">Membrane</location>
        <topology evidence="1">Multi-pass membrane protein</topology>
    </subcellularLocation>
</comment>
<dbReference type="GO" id="GO:0005886">
    <property type="term" value="C:plasma membrane"/>
    <property type="evidence" value="ECO:0007669"/>
    <property type="project" value="UniProtKB-SubCell"/>
</dbReference>
<protein>
    <recommendedName>
        <fullName evidence="12 13">ATP synthase subunit a</fullName>
    </recommendedName>
    <alternativeName>
        <fullName evidence="12">ATP synthase F0 sector subunit a</fullName>
    </alternativeName>
    <alternativeName>
        <fullName evidence="12">F-ATPase subunit 6</fullName>
    </alternativeName>
</protein>
<proteinExistence type="inferred from homology"/>
<evidence type="ECO:0000256" key="11">
    <source>
        <dbReference type="ARBA" id="ARBA00023310"/>
    </source>
</evidence>
<feature type="transmembrane region" description="Helical" evidence="12">
    <location>
        <begin position="211"/>
        <end position="230"/>
    </location>
</feature>
<comment type="similarity">
    <text evidence="2 12 13">Belongs to the ATPase A chain family.</text>
</comment>
<dbReference type="SUPFAM" id="SSF81336">
    <property type="entry name" value="F1F0 ATP synthase subunit A"/>
    <property type="match status" value="1"/>
</dbReference>
<dbReference type="PANTHER" id="PTHR42823">
    <property type="entry name" value="ATP SYNTHASE SUBUNIT A, CHLOROPLASTIC"/>
    <property type="match status" value="1"/>
</dbReference>
<evidence type="ECO:0000256" key="6">
    <source>
        <dbReference type="ARBA" id="ARBA00022692"/>
    </source>
</evidence>
<sequence length="308" mass="34407">MASEAQTSTSYIQHHLQNMTYGKLPAGYERVDAEGKIHVLEHDTWTLAHSSQEAADMGFMALHLDTLGWSIFLGALFCFFFARVAKKATVGKPTGVQSFVELVVSFVDNTVKDIFHHKNRMIAPMGLTIFCWVFLMNLMDLVPIDWLPLAAAKISGDDHLFFKVVPTTDPNATLGMAISVFVLMVFFSIKQKGLVGFIKELTLHPFHSGKWFVDIFLIPINFILETVSLIAKPISLGLRLFGNLYAGEMIFILIALMFSAGLFLGIFGGVLQWGWAVFHILVITLQAFVFMVLTTVYMAMAHDHGDEH</sequence>
<evidence type="ECO:0000313" key="14">
    <source>
        <dbReference type="EMBL" id="GLS28223.1"/>
    </source>
</evidence>
<gene>
    <name evidence="12 14" type="primary">atpB</name>
    <name evidence="14" type="ORF">GCM10007877_39420</name>
</gene>
<dbReference type="NCBIfam" id="NF004477">
    <property type="entry name" value="PRK05815.1-1"/>
    <property type="match status" value="1"/>
</dbReference>
<dbReference type="RefSeq" id="WP_232594598.1">
    <property type="nucleotide sequence ID" value="NZ_BSPD01000103.1"/>
</dbReference>
<evidence type="ECO:0000256" key="3">
    <source>
        <dbReference type="ARBA" id="ARBA00022448"/>
    </source>
</evidence>
<dbReference type="InterPro" id="IPR035908">
    <property type="entry name" value="F0_ATP_A_sf"/>
</dbReference>
<reference evidence="14 15" key="1">
    <citation type="journal article" date="2014" name="Int. J. Syst. Evol. Microbiol.">
        <title>Complete genome sequence of Corynebacterium casei LMG S-19264T (=DSM 44701T), isolated from a smear-ripened cheese.</title>
        <authorList>
            <consortium name="US DOE Joint Genome Institute (JGI-PGF)"/>
            <person name="Walter F."/>
            <person name="Albersmeier A."/>
            <person name="Kalinowski J."/>
            <person name="Ruckert C."/>
        </authorList>
    </citation>
    <scope>NUCLEOTIDE SEQUENCE [LARGE SCALE GENOMIC DNA]</scope>
    <source>
        <strain evidence="14 15">NBRC 110095</strain>
    </source>
</reference>
<evidence type="ECO:0000256" key="13">
    <source>
        <dbReference type="RuleBase" id="RU000483"/>
    </source>
</evidence>
<dbReference type="NCBIfam" id="TIGR01131">
    <property type="entry name" value="ATP_synt_6_or_A"/>
    <property type="match status" value="1"/>
</dbReference>
<name>A0AA37T673_9GAMM</name>
<keyword evidence="11 12" id="KW-0066">ATP synthesis</keyword>
<dbReference type="GO" id="GO:0045259">
    <property type="term" value="C:proton-transporting ATP synthase complex"/>
    <property type="evidence" value="ECO:0007669"/>
    <property type="project" value="UniProtKB-KW"/>
</dbReference>
<dbReference type="Gene3D" id="1.20.120.220">
    <property type="entry name" value="ATP synthase, F0 complex, subunit A"/>
    <property type="match status" value="1"/>
</dbReference>
<evidence type="ECO:0000256" key="7">
    <source>
        <dbReference type="ARBA" id="ARBA00022781"/>
    </source>
</evidence>
<dbReference type="HAMAP" id="MF_01393">
    <property type="entry name" value="ATP_synth_a_bact"/>
    <property type="match status" value="1"/>
</dbReference>
<dbReference type="PANTHER" id="PTHR42823:SF3">
    <property type="entry name" value="ATP SYNTHASE SUBUNIT A, CHLOROPLASTIC"/>
    <property type="match status" value="1"/>
</dbReference>
<dbReference type="InterPro" id="IPR023011">
    <property type="entry name" value="ATP_synth_F0_asu_AS"/>
</dbReference>
<feature type="transmembrane region" description="Helical" evidence="12">
    <location>
        <begin position="278"/>
        <end position="300"/>
    </location>
</feature>
<evidence type="ECO:0000256" key="1">
    <source>
        <dbReference type="ARBA" id="ARBA00004141"/>
    </source>
</evidence>
<feature type="transmembrane region" description="Helical" evidence="12">
    <location>
        <begin position="172"/>
        <end position="190"/>
    </location>
</feature>